<accession>A0A2H6LR06</accession>
<name>A0A2H6LR06_9NOSO</name>
<dbReference type="AlphaFoldDB" id="A0A2H6LR06"/>
<evidence type="ECO:0000313" key="1">
    <source>
        <dbReference type="EMBL" id="GBE95640.1"/>
    </source>
</evidence>
<sequence>MKPRRCKHSTDLDLFLEFPATKTHLADLLGVARSTLVAWENIAFWRIESFRNAYPKAHDGNIDRESPLSPYQAWVLSRVGRLMAQLRRSERVKGYILKNQPDFSRYRYQQAFQQLQIKKGA</sequence>
<reference evidence="2" key="1">
    <citation type="journal article" date="2018" name="Genome Announc.">
        <title>Draft Genome Sequence of the Nitrogen-Fixing and Hormogonia-Inducing Cyanobacterium Nostoc cycadae Strain WK-1, Isolated from the Coralloid Roots of Cycas revoluta.</title>
        <authorList>
            <person name="Kanesaki Y."/>
            <person name="Hirose M."/>
            <person name="Hirose Y."/>
            <person name="Fujisawa T."/>
            <person name="Nakamura Y."/>
            <person name="Watanabe S."/>
            <person name="Matsunaga S."/>
            <person name="Uchida H."/>
            <person name="Murakami A."/>
        </authorList>
    </citation>
    <scope>NUCLEOTIDE SEQUENCE [LARGE SCALE GENOMIC DNA]</scope>
    <source>
        <strain evidence="2">WK-1</strain>
    </source>
</reference>
<dbReference type="RefSeq" id="WP_103126979.1">
    <property type="nucleotide sequence ID" value="NZ_DF978454.1"/>
</dbReference>
<organism evidence="1 2">
    <name type="scientific">Nostoc cycadae WK-1</name>
    <dbReference type="NCBI Taxonomy" id="1861711"/>
    <lineage>
        <taxon>Bacteria</taxon>
        <taxon>Bacillati</taxon>
        <taxon>Cyanobacteriota</taxon>
        <taxon>Cyanophyceae</taxon>
        <taxon>Nostocales</taxon>
        <taxon>Nostocaceae</taxon>
        <taxon>Nostoc</taxon>
    </lineage>
</organism>
<dbReference type="Proteomes" id="UP000236527">
    <property type="component" value="Unassembled WGS sequence"/>
</dbReference>
<gene>
    <name evidence="1" type="ORF">NCWK1_5428</name>
</gene>
<keyword evidence="2" id="KW-1185">Reference proteome</keyword>
<proteinExistence type="predicted"/>
<protein>
    <submittedName>
        <fullName evidence="1">Gluconate 2-dehydrogenase</fullName>
    </submittedName>
</protein>
<dbReference type="EMBL" id="BDGE01000114">
    <property type="protein sequence ID" value="GBE95640.1"/>
    <property type="molecule type" value="Genomic_DNA"/>
</dbReference>
<comment type="caution">
    <text evidence="1">The sequence shown here is derived from an EMBL/GenBank/DDBJ whole genome shotgun (WGS) entry which is preliminary data.</text>
</comment>
<evidence type="ECO:0000313" key="2">
    <source>
        <dbReference type="Proteomes" id="UP000236527"/>
    </source>
</evidence>